<dbReference type="InterPro" id="IPR050239">
    <property type="entry name" value="Sigma-70_RNA_pol_init_factors"/>
</dbReference>
<protein>
    <recommendedName>
        <fullName evidence="6">RNA polymerase sigma factor</fullName>
    </recommendedName>
</protein>
<proteinExistence type="inferred from homology"/>
<dbReference type="Pfam" id="PF04542">
    <property type="entry name" value="Sigma70_r2"/>
    <property type="match status" value="1"/>
</dbReference>
<dbReference type="PANTHER" id="PTHR30603:SF60">
    <property type="entry name" value="RNA POLYMERASE SIGMA FACTOR RPOD"/>
    <property type="match status" value="1"/>
</dbReference>
<reference evidence="9 10" key="1">
    <citation type="submission" date="2022-11" db="EMBL/GenBank/DDBJ databases">
        <title>Nonomuraea corallina sp. nov., a new species of the genus Nonomuraea isolated from sea side sediment in Thai sea.</title>
        <authorList>
            <person name="Ngamcharungchit C."/>
            <person name="Matsumoto A."/>
            <person name="Suriyachadkun C."/>
            <person name="Panbangred W."/>
            <person name="Inahashi Y."/>
            <person name="Intra B."/>
        </authorList>
    </citation>
    <scope>NUCLEOTIDE SEQUENCE [LARGE SCALE GENOMIC DNA]</scope>
    <source>
        <strain evidence="9 10">DSM 43553</strain>
    </source>
</reference>
<dbReference type="InterPro" id="IPR036388">
    <property type="entry name" value="WH-like_DNA-bd_sf"/>
</dbReference>
<dbReference type="InterPro" id="IPR007624">
    <property type="entry name" value="RNA_pol_sigma70_r3"/>
</dbReference>
<dbReference type="Gene3D" id="1.10.10.10">
    <property type="entry name" value="Winged helix-like DNA-binding domain superfamily/Winged helix DNA-binding domain"/>
    <property type="match status" value="2"/>
</dbReference>
<dbReference type="InterPro" id="IPR013325">
    <property type="entry name" value="RNA_pol_sigma_r2"/>
</dbReference>
<dbReference type="PROSITE" id="PS00715">
    <property type="entry name" value="SIGMA70_1"/>
    <property type="match status" value="1"/>
</dbReference>
<accession>A0ABT4T668</accession>
<comment type="function">
    <text evidence="6">Sigma factors are initiation factors that promote the attachment of RNA polymerase to specific initiation sites and are then released.</text>
</comment>
<dbReference type="Pfam" id="PF04539">
    <property type="entry name" value="Sigma70_r3"/>
    <property type="match status" value="1"/>
</dbReference>
<dbReference type="PANTHER" id="PTHR30603">
    <property type="entry name" value="RNA POLYMERASE SIGMA FACTOR RPO"/>
    <property type="match status" value="1"/>
</dbReference>
<keyword evidence="10" id="KW-1185">Reference proteome</keyword>
<evidence type="ECO:0000256" key="2">
    <source>
        <dbReference type="ARBA" id="ARBA00023015"/>
    </source>
</evidence>
<dbReference type="InterPro" id="IPR009042">
    <property type="entry name" value="RNA_pol_sigma70_r1_2"/>
</dbReference>
<feature type="domain" description="RNA polymerase sigma-70" evidence="7">
    <location>
        <begin position="97"/>
        <end position="110"/>
    </location>
</feature>
<evidence type="ECO:0000256" key="3">
    <source>
        <dbReference type="ARBA" id="ARBA00023082"/>
    </source>
</evidence>
<keyword evidence="4 6" id="KW-0238">DNA-binding</keyword>
<evidence type="ECO:0000256" key="5">
    <source>
        <dbReference type="ARBA" id="ARBA00023163"/>
    </source>
</evidence>
<dbReference type="InterPro" id="IPR014284">
    <property type="entry name" value="RNA_pol_sigma-70_dom"/>
</dbReference>
<comment type="similarity">
    <text evidence="1 6">Belongs to the sigma-70 factor family.</text>
</comment>
<dbReference type="Pfam" id="PF00140">
    <property type="entry name" value="Sigma70_r1_2"/>
    <property type="match status" value="1"/>
</dbReference>
<dbReference type="InterPro" id="IPR007630">
    <property type="entry name" value="RNA_pol_sigma70_r4"/>
</dbReference>
<gene>
    <name evidence="9" type="ORF">OUY24_30660</name>
</gene>
<dbReference type="InterPro" id="IPR013324">
    <property type="entry name" value="RNA_pol_sigma_r3/r4-like"/>
</dbReference>
<dbReference type="SUPFAM" id="SSF88659">
    <property type="entry name" value="Sigma3 and sigma4 domains of RNA polymerase sigma factors"/>
    <property type="match status" value="2"/>
</dbReference>
<sequence length="302" mass="33512">MSAQAKAGPDHHDQLSGYLAGIGGTPLLTASEEVELARRMEAGAYAAHLVAERGPDPELAAVAADGWAARDHMIRANLRLVVAIAKRYAHRGLSFADVIQDGNLGLIRAVERYDHTKGYRFSTIAAWWIRKAIQQGIEHAHTVRLPIGLQDRLIAVTRAEIEATHQLGRLPTEAEVAARAGEETARLAALRRTPQDCVSLDLVVQDGQHAMTLGDMIEDPDGERAEQAVERAELKRVLAAALGGLAPRQQLILRLRYGLDGYEEHTTRQIAARMGLTSHWVRRLEKESLTRLRRSMRHRWTH</sequence>
<evidence type="ECO:0000259" key="7">
    <source>
        <dbReference type="PROSITE" id="PS00715"/>
    </source>
</evidence>
<dbReference type="EMBL" id="JAPNUD010000118">
    <property type="protein sequence ID" value="MDA0645008.1"/>
    <property type="molecule type" value="Genomic_DNA"/>
</dbReference>
<dbReference type="Proteomes" id="UP001212498">
    <property type="component" value="Unassembled WGS sequence"/>
</dbReference>
<dbReference type="Pfam" id="PF04545">
    <property type="entry name" value="Sigma70_r4"/>
    <property type="match status" value="1"/>
</dbReference>
<dbReference type="NCBIfam" id="TIGR02937">
    <property type="entry name" value="sigma70-ECF"/>
    <property type="match status" value="1"/>
</dbReference>
<keyword evidence="3 6" id="KW-0731">Sigma factor</keyword>
<dbReference type="Gene3D" id="1.10.601.10">
    <property type="entry name" value="RNA Polymerase Primary Sigma Factor"/>
    <property type="match status" value="1"/>
</dbReference>
<comment type="caution">
    <text evidence="9">The sequence shown here is derived from an EMBL/GenBank/DDBJ whole genome shotgun (WGS) entry which is preliminary data.</text>
</comment>
<evidence type="ECO:0000259" key="8">
    <source>
        <dbReference type="PROSITE" id="PS00716"/>
    </source>
</evidence>
<dbReference type="RefSeq" id="WP_222708962.1">
    <property type="nucleotide sequence ID" value="NZ_BAABFD010000002.1"/>
</dbReference>
<feature type="domain" description="RNA polymerase sigma-70" evidence="8">
    <location>
        <begin position="266"/>
        <end position="292"/>
    </location>
</feature>
<dbReference type="InterPro" id="IPR000943">
    <property type="entry name" value="RNA_pol_sigma70"/>
</dbReference>
<dbReference type="PROSITE" id="PS00716">
    <property type="entry name" value="SIGMA70_2"/>
    <property type="match status" value="1"/>
</dbReference>
<dbReference type="SUPFAM" id="SSF88946">
    <property type="entry name" value="Sigma2 domain of RNA polymerase sigma factors"/>
    <property type="match status" value="1"/>
</dbReference>
<dbReference type="PRINTS" id="PR00046">
    <property type="entry name" value="SIGMA70FCT"/>
</dbReference>
<keyword evidence="2 6" id="KW-0805">Transcription regulation</keyword>
<keyword evidence="5 6" id="KW-0804">Transcription</keyword>
<evidence type="ECO:0000313" key="9">
    <source>
        <dbReference type="EMBL" id="MDA0645008.1"/>
    </source>
</evidence>
<evidence type="ECO:0000256" key="4">
    <source>
        <dbReference type="ARBA" id="ARBA00023125"/>
    </source>
</evidence>
<name>A0ABT4T668_9ACTN</name>
<dbReference type="InterPro" id="IPR007627">
    <property type="entry name" value="RNA_pol_sigma70_r2"/>
</dbReference>
<organism evidence="9 10">
    <name type="scientific">Nonomuraea ferruginea</name>
    <dbReference type="NCBI Taxonomy" id="46174"/>
    <lineage>
        <taxon>Bacteria</taxon>
        <taxon>Bacillati</taxon>
        <taxon>Actinomycetota</taxon>
        <taxon>Actinomycetes</taxon>
        <taxon>Streptosporangiales</taxon>
        <taxon>Streptosporangiaceae</taxon>
        <taxon>Nonomuraea</taxon>
    </lineage>
</organism>
<evidence type="ECO:0000313" key="10">
    <source>
        <dbReference type="Proteomes" id="UP001212498"/>
    </source>
</evidence>
<evidence type="ECO:0000256" key="1">
    <source>
        <dbReference type="ARBA" id="ARBA00007788"/>
    </source>
</evidence>
<evidence type="ECO:0000256" key="6">
    <source>
        <dbReference type="RuleBase" id="RU362124"/>
    </source>
</evidence>